<accession>A0AAJ1WHU7</accession>
<dbReference type="Pfam" id="PF25250">
    <property type="entry name" value="DUF7852"/>
    <property type="match status" value="1"/>
</dbReference>
<keyword evidence="3" id="KW-1185">Reference proteome</keyword>
<dbReference type="AlphaFoldDB" id="A0AAJ1WHU7"/>
<organism evidence="2 3">
    <name type="scientific">Oikeobacillus pervagus</name>
    <dbReference type="NCBI Taxonomy" id="1325931"/>
    <lineage>
        <taxon>Bacteria</taxon>
        <taxon>Bacillati</taxon>
        <taxon>Bacillota</taxon>
        <taxon>Bacilli</taxon>
        <taxon>Bacillales</taxon>
        <taxon>Bacillaceae</taxon>
        <taxon>Oikeobacillus</taxon>
    </lineage>
</organism>
<gene>
    <name evidence="2" type="ORF">J2S13_000385</name>
</gene>
<dbReference type="GO" id="GO:0005840">
    <property type="term" value="C:ribosome"/>
    <property type="evidence" value="ECO:0007669"/>
    <property type="project" value="UniProtKB-KW"/>
</dbReference>
<dbReference type="NCBIfam" id="NF045793">
    <property type="entry name" value="BC_2427_fam"/>
    <property type="match status" value="1"/>
</dbReference>
<comment type="caution">
    <text evidence="2">The sequence shown here is derived from an EMBL/GenBank/DDBJ whole genome shotgun (WGS) entry which is preliminary data.</text>
</comment>
<dbReference type="Proteomes" id="UP001237207">
    <property type="component" value="Unassembled WGS sequence"/>
</dbReference>
<protein>
    <submittedName>
        <fullName evidence="2">Ribosomal protein L17</fullName>
    </submittedName>
</protein>
<evidence type="ECO:0000259" key="1">
    <source>
        <dbReference type="Pfam" id="PF25250"/>
    </source>
</evidence>
<proteinExistence type="predicted"/>
<keyword evidence="2" id="KW-0687">Ribonucleoprotein</keyword>
<keyword evidence="2" id="KW-0689">Ribosomal protein</keyword>
<reference evidence="2" key="1">
    <citation type="submission" date="2023-07" db="EMBL/GenBank/DDBJ databases">
        <title>Genomic Encyclopedia of Type Strains, Phase IV (KMG-IV): sequencing the most valuable type-strain genomes for metagenomic binning, comparative biology and taxonomic classification.</title>
        <authorList>
            <person name="Goeker M."/>
        </authorList>
    </citation>
    <scope>NUCLEOTIDE SEQUENCE</scope>
    <source>
        <strain evidence="2">DSM 23947</strain>
    </source>
</reference>
<dbReference type="RefSeq" id="WP_307255994.1">
    <property type="nucleotide sequence ID" value="NZ_JAUSUC010000003.1"/>
</dbReference>
<evidence type="ECO:0000313" key="2">
    <source>
        <dbReference type="EMBL" id="MDQ0213990.1"/>
    </source>
</evidence>
<sequence length="660" mass="75987">MKTPWINYGELAYIQANQQSTYEYIIIPKLYYPPHHQNEDDDELVHPEACTDHPEWDDTNEVAYTSDKVEHWNEARVLPDVTKDKNEQLQQKRKINPIEIIQQARIHKSTHPEASELEPQKKGEQEDAHVVAQADNNKSLFELVSIMNMLSTESIRQLNVILENLQCLRVGTNKSTRLMEPLHLHQSPFPSQSEQIEEALIVDKDEEELFHPEACTVPLEWNDEHEDVNRNDKSDHSMAIQEFSTETKDNIDSHSSEIEQSQQEQKTNLNEIIQQQAFRLLPSEPISHVDELGSQKNVEIKEIHDVDRVVKEKKLLQLVTVMKEISPQSIRELIVALRKIQSQRASAVKSVINKIGEDSFLSSGQKQESHLNVRKKDHNEKGTTFTNLSIETTEEPREVNGAPPTKERIEIQDRGEVFTKTIIRPFSTFVEIGDFLHPPIFGDIIQQSAKFFMDHDRIQQPDIYSEFLHTETNYPDPLECKLVRSTMDEMISFTKDDELQPLKNNRIYKTIANTIHTPSKKKEGKLANCEYNCIAVRIPVVVGEYEIEFEMTDQVGFEQEVLSLKEILKHVSLNRCQFIPTKYTKPLSDGTCAATKGKLQLEGEIQQQITYSALPLQYKDSPQPKSSRLHQQIALNLIVHLLQNQKIRTTLCAISESNNT</sequence>
<evidence type="ECO:0000313" key="3">
    <source>
        <dbReference type="Proteomes" id="UP001237207"/>
    </source>
</evidence>
<dbReference type="InterPro" id="IPR057174">
    <property type="entry name" value="DUF7852"/>
</dbReference>
<name>A0AAJ1WHU7_9BACI</name>
<dbReference type="EMBL" id="JAUSUC010000003">
    <property type="protein sequence ID" value="MDQ0213990.1"/>
    <property type="molecule type" value="Genomic_DNA"/>
</dbReference>
<feature type="domain" description="DUF7852" evidence="1">
    <location>
        <begin position="415"/>
        <end position="647"/>
    </location>
</feature>